<accession>A0ABY3NGJ8</accession>
<sequence>MKIYSKNRVTFYVLDSDIVEVRTTHLLFGGLFMWTTSKTFDNKIQ</sequence>
<dbReference type="RefSeq" id="WP_155759306.1">
    <property type="nucleotide sequence ID" value="NZ_FLSS01000012.1"/>
</dbReference>
<gene>
    <name evidence="1" type="ORF">LX74_02200</name>
</gene>
<protein>
    <submittedName>
        <fullName evidence="1">Uncharacterized protein</fullName>
    </submittedName>
</protein>
<evidence type="ECO:0000313" key="1">
    <source>
        <dbReference type="EMBL" id="TYO91949.1"/>
    </source>
</evidence>
<name>A0ABY3NGJ8_ELIMR</name>
<keyword evidence="2" id="KW-1185">Reference proteome</keyword>
<dbReference type="EMBL" id="VNHK01000006">
    <property type="protein sequence ID" value="TYO91949.1"/>
    <property type="molecule type" value="Genomic_DNA"/>
</dbReference>
<dbReference type="Proteomes" id="UP000324513">
    <property type="component" value="Unassembled WGS sequence"/>
</dbReference>
<comment type="caution">
    <text evidence="1">The sequence shown here is derived from an EMBL/GenBank/DDBJ whole genome shotgun (WGS) entry which is preliminary data.</text>
</comment>
<organism evidence="1 2">
    <name type="scientific">Elizabethkingia miricola</name>
    <name type="common">Chryseobacterium miricola</name>
    <dbReference type="NCBI Taxonomy" id="172045"/>
    <lineage>
        <taxon>Bacteria</taxon>
        <taxon>Pseudomonadati</taxon>
        <taxon>Bacteroidota</taxon>
        <taxon>Flavobacteriia</taxon>
        <taxon>Flavobacteriales</taxon>
        <taxon>Weeksellaceae</taxon>
        <taxon>Elizabethkingia</taxon>
    </lineage>
</organism>
<proteinExistence type="predicted"/>
<evidence type="ECO:0000313" key="2">
    <source>
        <dbReference type="Proteomes" id="UP000324513"/>
    </source>
</evidence>
<reference evidence="1 2" key="1">
    <citation type="submission" date="2019-07" db="EMBL/GenBank/DDBJ databases">
        <title>Genomic Encyclopedia of Archaeal and Bacterial Type Strains, Phase II (KMG-II): from individual species to whole genera.</title>
        <authorList>
            <person name="Goeker M."/>
        </authorList>
    </citation>
    <scope>NUCLEOTIDE SEQUENCE [LARGE SCALE GENOMIC DNA]</scope>
    <source>
        <strain evidence="1 2">DSM 14571</strain>
    </source>
</reference>